<name>A0A7G6SM89_9HYPH</name>
<reference evidence="2" key="1">
    <citation type="journal article" date="2020" name="Mol. Plant Microbe Interact.">
        <title>Complete genome sequences of four natural Pseudomonas isolates that catabolize a wide range of aromatic compounds relevant to lignin valorization.</title>
        <authorList>
            <person name="Hatmaker E.A."/>
            <person name="Presle G."/>
            <person name="Cannon O."/>
            <person name="Guss A.M."/>
            <person name="Elkins J.G."/>
        </authorList>
    </citation>
    <scope>NUCLEOTIDE SEQUENCE</scope>
    <source>
        <strain evidence="2">583</strain>
    </source>
</reference>
<keyword evidence="1" id="KW-0812">Transmembrane</keyword>
<protein>
    <submittedName>
        <fullName evidence="2">Uncharacterized protein</fullName>
    </submittedName>
</protein>
<proteinExistence type="predicted"/>
<evidence type="ECO:0000256" key="1">
    <source>
        <dbReference type="SAM" id="Phobius"/>
    </source>
</evidence>
<keyword evidence="1" id="KW-0472">Membrane</keyword>
<dbReference type="RefSeq" id="WP_183461121.1">
    <property type="nucleotide sequence ID" value="NZ_CP050296.1"/>
</dbReference>
<dbReference type="Proteomes" id="UP000515465">
    <property type="component" value="Chromosome"/>
</dbReference>
<feature type="transmembrane region" description="Helical" evidence="1">
    <location>
        <begin position="7"/>
        <end position="24"/>
    </location>
</feature>
<evidence type="ECO:0000313" key="2">
    <source>
        <dbReference type="EMBL" id="QND55621.1"/>
    </source>
</evidence>
<accession>A0A7G6SM89</accession>
<sequence>MDTAMGFLKFGALSIGVLILGYTAAMLNTELKRPVPRPEARNLILMFMAFSLVAFAGAGYLEYLKQASGRDVERNQIAGIVGELDTRLDDKERAEFSQGFTKDQQDLFTHYTDTLCGKIKELRKILDPDRPTTCRVSQP</sequence>
<dbReference type="EMBL" id="CP050296">
    <property type="protein sequence ID" value="QND55621.1"/>
    <property type="molecule type" value="Genomic_DNA"/>
</dbReference>
<organism evidence="2 3">
    <name type="scientific">Mesorhizobium huakuii</name>
    <dbReference type="NCBI Taxonomy" id="28104"/>
    <lineage>
        <taxon>Bacteria</taxon>
        <taxon>Pseudomonadati</taxon>
        <taxon>Pseudomonadota</taxon>
        <taxon>Alphaproteobacteria</taxon>
        <taxon>Hyphomicrobiales</taxon>
        <taxon>Phyllobacteriaceae</taxon>
        <taxon>Mesorhizobium</taxon>
    </lineage>
</organism>
<keyword evidence="1" id="KW-1133">Transmembrane helix</keyword>
<gene>
    <name evidence="2" type="ORF">HB778_02225</name>
</gene>
<evidence type="ECO:0000313" key="3">
    <source>
        <dbReference type="Proteomes" id="UP000515465"/>
    </source>
</evidence>
<feature type="transmembrane region" description="Helical" evidence="1">
    <location>
        <begin position="44"/>
        <end position="64"/>
    </location>
</feature>
<dbReference type="AlphaFoldDB" id="A0A7G6SM89"/>